<dbReference type="Pfam" id="PF16810">
    <property type="entry name" value="RXLR"/>
    <property type="match status" value="1"/>
</dbReference>
<evidence type="ECO:0000256" key="3">
    <source>
        <dbReference type="ARBA" id="ARBA00022525"/>
    </source>
</evidence>
<evidence type="ECO:0000256" key="2">
    <source>
        <dbReference type="ARBA" id="ARBA00010400"/>
    </source>
</evidence>
<comment type="subcellular location">
    <subcellularLocation>
        <location evidence="1 5">Secreted</location>
    </subcellularLocation>
</comment>
<dbReference type="EMBL" id="BSXT01003348">
    <property type="protein sequence ID" value="GMF53761.1"/>
    <property type="molecule type" value="Genomic_DNA"/>
</dbReference>
<keyword evidence="7" id="KW-1185">Reference proteome</keyword>
<proteinExistence type="inferred from homology"/>
<dbReference type="AlphaFoldDB" id="A0A9W6Y2M1"/>
<comment type="domain">
    <text evidence="5">The RxLR-dEER motif acts to carry the protein into the host cell cytoplasm through binding to cell surface phosphatidylinositol-3-phosphate.</text>
</comment>
<feature type="chain" id="PRO_5044963668" description="RxLR effector protein" evidence="5">
    <location>
        <begin position="24"/>
        <end position="162"/>
    </location>
</feature>
<organism evidence="6 7">
    <name type="scientific">Phytophthora fragariaefolia</name>
    <dbReference type="NCBI Taxonomy" id="1490495"/>
    <lineage>
        <taxon>Eukaryota</taxon>
        <taxon>Sar</taxon>
        <taxon>Stramenopiles</taxon>
        <taxon>Oomycota</taxon>
        <taxon>Peronosporomycetes</taxon>
        <taxon>Peronosporales</taxon>
        <taxon>Peronosporaceae</taxon>
        <taxon>Phytophthora</taxon>
    </lineage>
</organism>
<keyword evidence="4 5" id="KW-0732">Signal</keyword>
<protein>
    <recommendedName>
        <fullName evidence="5">RxLR effector protein</fullName>
    </recommendedName>
</protein>
<dbReference type="Proteomes" id="UP001165121">
    <property type="component" value="Unassembled WGS sequence"/>
</dbReference>
<reference evidence="6" key="1">
    <citation type="submission" date="2023-04" db="EMBL/GenBank/DDBJ databases">
        <title>Phytophthora fragariaefolia NBRC 109709.</title>
        <authorList>
            <person name="Ichikawa N."/>
            <person name="Sato H."/>
            <person name="Tonouchi N."/>
        </authorList>
    </citation>
    <scope>NUCLEOTIDE SEQUENCE</scope>
    <source>
        <strain evidence="6">NBRC 109709</strain>
    </source>
</reference>
<name>A0A9W6Y2M1_9STRA</name>
<evidence type="ECO:0000313" key="6">
    <source>
        <dbReference type="EMBL" id="GMF53761.1"/>
    </source>
</evidence>
<comment type="similarity">
    <text evidence="2 5">Belongs to the RxLR effector family.</text>
</comment>
<evidence type="ECO:0000313" key="7">
    <source>
        <dbReference type="Proteomes" id="UP001165121"/>
    </source>
</evidence>
<comment type="caution">
    <text evidence="6">The sequence shown here is derived from an EMBL/GenBank/DDBJ whole genome shotgun (WGS) entry which is preliminary data.</text>
</comment>
<sequence length="162" mass="17873">MRLSHVLFVAAAYAVATLDATAAASDAQAAVEQALDLYAAGARESVGNGQGFLRAHKEVTEENAVVDEDKEERVFETAKILFKIKMASSIDEIGPILQNVRDFKVIKNLFGYVEPHMTQLLPGFRKDMTYGQFDDLLQASNLSDDVKAVLTTIFSKYWTATH</sequence>
<evidence type="ECO:0000256" key="1">
    <source>
        <dbReference type="ARBA" id="ARBA00004613"/>
    </source>
</evidence>
<feature type="signal peptide" evidence="5">
    <location>
        <begin position="1"/>
        <end position="23"/>
    </location>
</feature>
<dbReference type="InterPro" id="IPR031825">
    <property type="entry name" value="RXLR"/>
</dbReference>
<comment type="function">
    <text evidence="5">Effector that suppresses plant defense responses during pathogen infection.</text>
</comment>
<evidence type="ECO:0000256" key="4">
    <source>
        <dbReference type="ARBA" id="ARBA00022729"/>
    </source>
</evidence>
<keyword evidence="3 5" id="KW-0964">Secreted</keyword>
<evidence type="ECO:0000256" key="5">
    <source>
        <dbReference type="RuleBase" id="RU367124"/>
    </source>
</evidence>
<accession>A0A9W6Y2M1</accession>
<dbReference type="OrthoDB" id="144166at2759"/>
<gene>
    <name evidence="6" type="ORF">Pfra01_002229100</name>
</gene>